<feature type="signal peptide" evidence="1">
    <location>
        <begin position="1"/>
        <end position="19"/>
    </location>
</feature>
<name>A0A2P5A542_PARAD</name>
<evidence type="ECO:0000313" key="3">
    <source>
        <dbReference type="Proteomes" id="UP000237105"/>
    </source>
</evidence>
<proteinExistence type="predicted"/>
<gene>
    <name evidence="2" type="ORF">PanWU01x14_368200</name>
</gene>
<keyword evidence="1" id="KW-0732">Signal</keyword>
<feature type="chain" id="PRO_5015103489" evidence="1">
    <location>
        <begin position="20"/>
        <end position="99"/>
    </location>
</feature>
<accession>A0A2P5A542</accession>
<evidence type="ECO:0000313" key="2">
    <source>
        <dbReference type="EMBL" id="PON31648.1"/>
    </source>
</evidence>
<dbReference type="AlphaFoldDB" id="A0A2P5A542"/>
<sequence>MNNIIHLLLHLCIQLPVLSLGDIYMKKTTTKVPSNLTLTTENLVYASILKPVTYIDSNQSQFLSISRLLENFLLPFLFFLEAKVLQLPNRLQPVPNGDS</sequence>
<dbReference type="Proteomes" id="UP000237105">
    <property type="component" value="Unassembled WGS sequence"/>
</dbReference>
<protein>
    <submittedName>
        <fullName evidence="2">Uncharacterized protein</fullName>
    </submittedName>
</protein>
<feature type="non-terminal residue" evidence="2">
    <location>
        <position position="99"/>
    </location>
</feature>
<dbReference type="EMBL" id="JXTB01000965">
    <property type="protein sequence ID" value="PON31648.1"/>
    <property type="molecule type" value="Genomic_DNA"/>
</dbReference>
<reference evidence="3" key="1">
    <citation type="submission" date="2016-06" db="EMBL/GenBank/DDBJ databases">
        <title>Parallel loss of symbiosis genes in relatives of nitrogen-fixing non-legume Parasponia.</title>
        <authorList>
            <person name="Van Velzen R."/>
            <person name="Holmer R."/>
            <person name="Bu F."/>
            <person name="Rutten L."/>
            <person name="Van Zeijl A."/>
            <person name="Liu W."/>
            <person name="Santuari L."/>
            <person name="Cao Q."/>
            <person name="Sharma T."/>
            <person name="Shen D."/>
            <person name="Roswanjaya Y."/>
            <person name="Wardhani T."/>
            <person name="Kalhor M.S."/>
            <person name="Jansen J."/>
            <person name="Van den Hoogen J."/>
            <person name="Gungor B."/>
            <person name="Hartog M."/>
            <person name="Hontelez J."/>
            <person name="Verver J."/>
            <person name="Yang W.-C."/>
            <person name="Schijlen E."/>
            <person name="Repin R."/>
            <person name="Schilthuizen M."/>
            <person name="Schranz E."/>
            <person name="Heidstra R."/>
            <person name="Miyata K."/>
            <person name="Fedorova E."/>
            <person name="Kohlen W."/>
            <person name="Bisseling T."/>
            <person name="Smit S."/>
            <person name="Geurts R."/>
        </authorList>
    </citation>
    <scope>NUCLEOTIDE SEQUENCE [LARGE SCALE GENOMIC DNA]</scope>
    <source>
        <strain evidence="3">cv. WU1-14</strain>
    </source>
</reference>
<evidence type="ECO:0000256" key="1">
    <source>
        <dbReference type="SAM" id="SignalP"/>
    </source>
</evidence>
<comment type="caution">
    <text evidence="2">The sequence shown here is derived from an EMBL/GenBank/DDBJ whole genome shotgun (WGS) entry which is preliminary data.</text>
</comment>
<organism evidence="2 3">
    <name type="scientific">Parasponia andersonii</name>
    <name type="common">Sponia andersonii</name>
    <dbReference type="NCBI Taxonomy" id="3476"/>
    <lineage>
        <taxon>Eukaryota</taxon>
        <taxon>Viridiplantae</taxon>
        <taxon>Streptophyta</taxon>
        <taxon>Embryophyta</taxon>
        <taxon>Tracheophyta</taxon>
        <taxon>Spermatophyta</taxon>
        <taxon>Magnoliopsida</taxon>
        <taxon>eudicotyledons</taxon>
        <taxon>Gunneridae</taxon>
        <taxon>Pentapetalae</taxon>
        <taxon>rosids</taxon>
        <taxon>fabids</taxon>
        <taxon>Rosales</taxon>
        <taxon>Cannabaceae</taxon>
        <taxon>Parasponia</taxon>
    </lineage>
</organism>
<keyword evidence="3" id="KW-1185">Reference proteome</keyword>